<feature type="compositionally biased region" description="Basic and acidic residues" evidence="1">
    <location>
        <begin position="69"/>
        <end position="87"/>
    </location>
</feature>
<name>A0A4Q9L5E7_9MICR</name>
<dbReference type="VEuPathDB" id="MicrosporidiaDB:CWI37_0413p0020"/>
<keyword evidence="2" id="KW-0812">Transmembrane</keyword>
<proteinExistence type="predicted"/>
<evidence type="ECO:0000256" key="1">
    <source>
        <dbReference type="SAM" id="MobiDB-lite"/>
    </source>
</evidence>
<evidence type="ECO:0000313" key="4">
    <source>
        <dbReference type="Proteomes" id="UP000292362"/>
    </source>
</evidence>
<comment type="caution">
    <text evidence="3">The sequence shown here is derived from an EMBL/GenBank/DDBJ whole genome shotgun (WGS) entry which is preliminary data.</text>
</comment>
<feature type="compositionally biased region" description="Low complexity" evidence="1">
    <location>
        <begin position="108"/>
        <end position="124"/>
    </location>
</feature>
<feature type="region of interest" description="Disordered" evidence="1">
    <location>
        <begin position="69"/>
        <end position="127"/>
    </location>
</feature>
<sequence>MKKNIIHAIKEYVIIFFYLQTIFSGTFSTNNFSRNLNDIAQNADVSNGNSQIAGWEAYRIVDAKRKDTGSSDGSEFHTFESPQKKLNSDGNNNDTPQVKDLVNQLDTSDQSNPDSNKNDNSNDTENNENHYLSYEFEINEAMYLMSTILPLEYFNKLFNLQNQEPSSLYNMFNNIDSKTKEISGTESTLQSNIPVTNGAFIHTNPEIYTVANLSNQNDEISGFFDCKRLVSNLANISKSIKFAINYINVLNNSTSSVTTQINLNYLNKQAQESSIVGKCKKFYISTLKSWNLVIKDPNYRQDHPYLISFYCFLKESRNSSEKASDYLRKMCYWKLIDSYLKKEINSLDGIKLLGNYDKMTDIDLLTIEFLGVTQIVCKNRFLAFIKSYREDEGIRKVLDYSQFLIFFFQVKKFIQIEVNNGEKLLSPGVLEIRKKSTEIETFDILLKYLGNLYWFDINMLKTCLSEYKLAINSFIRHLNLRPHILKLKMDNCNDNPEDGNIHLKKRLQIFRDKFNEIYQQYLNMNKHWSLNDTI</sequence>
<keyword evidence="2" id="KW-0472">Membrane</keyword>
<dbReference type="Proteomes" id="UP000292362">
    <property type="component" value="Unassembled WGS sequence"/>
</dbReference>
<organism evidence="3 4">
    <name type="scientific">Hamiltosporidium tvaerminnensis</name>
    <dbReference type="NCBI Taxonomy" id="1176355"/>
    <lineage>
        <taxon>Eukaryota</taxon>
        <taxon>Fungi</taxon>
        <taxon>Fungi incertae sedis</taxon>
        <taxon>Microsporidia</taxon>
        <taxon>Dubosqiidae</taxon>
        <taxon>Hamiltosporidium</taxon>
    </lineage>
</organism>
<feature type="transmembrane region" description="Helical" evidence="2">
    <location>
        <begin position="12"/>
        <end position="29"/>
    </location>
</feature>
<protein>
    <submittedName>
        <fullName evidence="3">Uncharacterized protein</fullName>
    </submittedName>
</protein>
<reference evidence="3 4" key="1">
    <citation type="submission" date="2017-12" db="EMBL/GenBank/DDBJ databases">
        <authorList>
            <person name="Pombert J.-F."/>
            <person name="Haag K.L."/>
            <person name="Ebert D."/>
        </authorList>
    </citation>
    <scope>NUCLEOTIDE SEQUENCE [LARGE SCALE GENOMIC DNA]</scope>
    <source>
        <strain evidence="3">FI-OER-3-3</strain>
    </source>
</reference>
<accession>A0A4Q9L5E7</accession>
<gene>
    <name evidence="3" type="ORF">CWI37_0413p0020</name>
</gene>
<dbReference type="EMBL" id="PITJ01000413">
    <property type="protein sequence ID" value="TBU02797.1"/>
    <property type="molecule type" value="Genomic_DNA"/>
</dbReference>
<keyword evidence="2" id="KW-1133">Transmembrane helix</keyword>
<evidence type="ECO:0000313" key="3">
    <source>
        <dbReference type="EMBL" id="TBU02797.1"/>
    </source>
</evidence>
<evidence type="ECO:0000256" key="2">
    <source>
        <dbReference type="SAM" id="Phobius"/>
    </source>
</evidence>
<dbReference type="AlphaFoldDB" id="A0A4Q9L5E7"/>